<evidence type="ECO:0000256" key="1">
    <source>
        <dbReference type="SAM" id="MobiDB-lite"/>
    </source>
</evidence>
<dbReference type="RefSeq" id="XP_056478659.1">
    <property type="nucleotide sequence ID" value="XM_056613618.1"/>
</dbReference>
<evidence type="ECO:0008006" key="4">
    <source>
        <dbReference type="Google" id="ProtNLM"/>
    </source>
</evidence>
<dbReference type="AlphaFoldDB" id="A0A9W9G1W2"/>
<evidence type="ECO:0000313" key="3">
    <source>
        <dbReference type="Proteomes" id="UP001149074"/>
    </source>
</evidence>
<gene>
    <name evidence="2" type="ORF">N7532_001124</name>
</gene>
<dbReference type="OrthoDB" id="5440at2759"/>
<dbReference type="GeneID" id="81352597"/>
<protein>
    <recommendedName>
        <fullName evidence="4">Dienelactone hydrolase</fullName>
    </recommendedName>
</protein>
<dbReference type="EMBL" id="JAPQKI010000002">
    <property type="protein sequence ID" value="KAJ5110589.1"/>
    <property type="molecule type" value="Genomic_DNA"/>
</dbReference>
<accession>A0A9W9G1W2</accession>
<keyword evidence="3" id="KW-1185">Reference proteome</keyword>
<dbReference type="PANTHER" id="PTHR38436:SF3">
    <property type="entry name" value="CARBOXYMETHYLENEBUTENOLIDASE-RELATED"/>
    <property type="match status" value="1"/>
</dbReference>
<evidence type="ECO:0000313" key="2">
    <source>
        <dbReference type="EMBL" id="KAJ5110589.1"/>
    </source>
</evidence>
<dbReference type="InterPro" id="IPR009959">
    <property type="entry name" value="Cyclase_SnoaL-like"/>
</dbReference>
<name>A0A9W9G1W2_9EURO</name>
<feature type="compositionally biased region" description="Basic and acidic residues" evidence="1">
    <location>
        <begin position="483"/>
        <end position="503"/>
    </location>
</feature>
<comment type="caution">
    <text evidence="2">The sequence shown here is derived from an EMBL/GenBank/DDBJ whole genome shotgun (WGS) entry which is preliminary data.</text>
</comment>
<dbReference type="SUPFAM" id="SSF54427">
    <property type="entry name" value="NTF2-like"/>
    <property type="match status" value="1"/>
</dbReference>
<feature type="region of interest" description="Disordered" evidence="1">
    <location>
        <begin position="407"/>
        <end position="503"/>
    </location>
</feature>
<dbReference type="InterPro" id="IPR032710">
    <property type="entry name" value="NTF2-like_dom_sf"/>
</dbReference>
<organism evidence="2 3">
    <name type="scientific">Penicillium argentinense</name>
    <dbReference type="NCBI Taxonomy" id="1131581"/>
    <lineage>
        <taxon>Eukaryota</taxon>
        <taxon>Fungi</taxon>
        <taxon>Dikarya</taxon>
        <taxon>Ascomycota</taxon>
        <taxon>Pezizomycotina</taxon>
        <taxon>Eurotiomycetes</taxon>
        <taxon>Eurotiomycetidae</taxon>
        <taxon>Eurotiales</taxon>
        <taxon>Aspergillaceae</taxon>
        <taxon>Penicillium</taxon>
    </lineage>
</organism>
<dbReference type="Gene3D" id="3.10.450.50">
    <property type="match status" value="1"/>
</dbReference>
<dbReference type="GO" id="GO:0030638">
    <property type="term" value="P:polyketide metabolic process"/>
    <property type="evidence" value="ECO:0007669"/>
    <property type="project" value="InterPro"/>
</dbReference>
<proteinExistence type="predicted"/>
<dbReference type="PANTHER" id="PTHR38436">
    <property type="entry name" value="POLYKETIDE CYCLASE SNOAL-LIKE DOMAIN"/>
    <property type="match status" value="1"/>
</dbReference>
<reference evidence="2" key="1">
    <citation type="submission" date="2022-11" db="EMBL/GenBank/DDBJ databases">
        <authorList>
            <person name="Petersen C."/>
        </authorList>
    </citation>
    <scope>NUCLEOTIDE SEQUENCE</scope>
    <source>
        <strain evidence="2">IBT 30761</strain>
    </source>
</reference>
<dbReference type="Proteomes" id="UP001149074">
    <property type="component" value="Unassembled WGS sequence"/>
</dbReference>
<sequence length="503" mass="56501">MATISISAPGLSQGLLYNNGNNNARVCITSETNEFDQQTIQEWQDEGFDVVYHPLNNGGKDYESRLKSVKEGLGVGENYAVIAFGEAASYCLDYYMKPMNANRLCALVAYYPTVIPDTRQSFPLSLPVLAHLPGNTIDVMTQPQALGLQGKRRRKTRELQPGLGTGERIQLAYPAFTYDYAQPGFAEHDMEEYNNLAADLAWTRTVQTLRKGFCRDPDLERLWEDHQEAKFFRSNLNKTLDGYVQQKTPGVTYTPTLTGGIGNQALRRFYEHYFLGRLPQSMRIRLLSRTSGSDRIVDELYVSFQHTDEIPWMLPGVPATNKRVEIVLVSIVSLRGGRLYSEHVYWDQASVLVQVGLLDPRLAPDNPHGIDRLPVIGREAARRILHEDTDLEQEDYHNRLIRRANARARMARGSRTSQAPEESGAEMKSEVETSLPVRHKGKSIQKEDNPESNRTATDITEQADDEHDGVATETGSTANPKPENGDRKAYVEDGEGENGHEQA</sequence>
<reference evidence="2" key="2">
    <citation type="journal article" date="2023" name="IMA Fungus">
        <title>Comparative genomic study of the Penicillium genus elucidates a diverse pangenome and 15 lateral gene transfer events.</title>
        <authorList>
            <person name="Petersen C."/>
            <person name="Sorensen T."/>
            <person name="Nielsen M.R."/>
            <person name="Sondergaard T.E."/>
            <person name="Sorensen J.L."/>
            <person name="Fitzpatrick D.A."/>
            <person name="Frisvad J.C."/>
            <person name="Nielsen K.L."/>
        </authorList>
    </citation>
    <scope>NUCLEOTIDE SEQUENCE</scope>
    <source>
        <strain evidence="2">IBT 30761</strain>
    </source>
</reference>